<gene>
    <name evidence="1" type="ORF">HMPREF9004_0800</name>
</gene>
<reference evidence="1 2" key="1">
    <citation type="submission" date="2013-03" db="EMBL/GenBank/DDBJ databases">
        <title>Reference genome for the Human Microbiome Project.</title>
        <authorList>
            <person name="Aqrawi P."/>
            <person name="Ayvaz T."/>
            <person name="Bess C."/>
            <person name="Blankenburg K."/>
            <person name="Coyle M."/>
            <person name="Deng J."/>
            <person name="Forbes L."/>
            <person name="Fowler G."/>
            <person name="Francisco L."/>
            <person name="Fu Q."/>
            <person name="Gibbs R."/>
            <person name="Gross S."/>
            <person name="Gubbala S."/>
            <person name="Hale W."/>
            <person name="Hemphill L."/>
            <person name="Highlander S."/>
            <person name="Hirani K."/>
            <person name="Jackson L."/>
            <person name="Jakkamsetti A."/>
            <person name="Javaid M."/>
            <person name="Jayaseelan J.C."/>
            <person name="Jiang H."/>
            <person name="Joshi V."/>
            <person name="Korchina V."/>
            <person name="Kovar C."/>
            <person name="Lara F."/>
            <person name="Lee S."/>
            <person name="Liu Y."/>
            <person name="Mata R."/>
            <person name="Mathew T."/>
            <person name="Munidasa M."/>
            <person name="Muzny D."/>
            <person name="Nazareth L."/>
            <person name="Ngo R."/>
            <person name="Nguyen L."/>
            <person name="Nguyen N."/>
            <person name="Okwuonu G."/>
            <person name="Ongeri F."/>
            <person name="Palculict T."/>
            <person name="Patil S."/>
            <person name="Petrosino J."/>
            <person name="Pham C."/>
            <person name="Pham P."/>
            <person name="Pu L.-L."/>
            <person name="Qin X."/>
            <person name="Qu J."/>
            <person name="Reid J."/>
            <person name="Ross M."/>
            <person name="Ruth R."/>
            <person name="Saada N."/>
            <person name="San Lucas F."/>
            <person name="Santibanez J."/>
            <person name="Shang Y."/>
            <person name="Simmons D."/>
            <person name="Song X.-Z."/>
            <person name="Tang L.-Y."/>
            <person name="Thornton R."/>
            <person name="Warren J."/>
            <person name="Weissenberger G."/>
            <person name="Wilczek-Boney K."/>
            <person name="Worley K."/>
            <person name="Youmans B."/>
            <person name="Zhang J."/>
            <person name="Zhang L."/>
            <person name="Zhao Z."/>
            <person name="Zhou C."/>
            <person name="Zhu D."/>
            <person name="Zhu Y."/>
        </authorList>
    </citation>
    <scope>NUCLEOTIDE SEQUENCE [LARGE SCALE GENOMIC DNA]</scope>
    <source>
        <strain evidence="1 2">F0333</strain>
    </source>
</reference>
<sequence>MPIRDLNLSDVDSSRITASISEARSSQPLGYGRGEVDAAVSELPEISGARIWEGIVV</sequence>
<comment type="caution">
    <text evidence="1">The sequence shown here is derived from an EMBL/GenBank/DDBJ whole genome shotgun (WGS) entry which is preliminary data.</text>
</comment>
<name>N6X3J1_9ACTO</name>
<organism evidence="1 2">
    <name type="scientific">Schaalia cardiffensis F0333</name>
    <dbReference type="NCBI Taxonomy" id="888050"/>
    <lineage>
        <taxon>Bacteria</taxon>
        <taxon>Bacillati</taxon>
        <taxon>Actinomycetota</taxon>
        <taxon>Actinomycetes</taxon>
        <taxon>Actinomycetales</taxon>
        <taxon>Actinomycetaceae</taxon>
        <taxon>Schaalia</taxon>
    </lineage>
</organism>
<evidence type="ECO:0000313" key="1">
    <source>
        <dbReference type="EMBL" id="ENO18231.1"/>
    </source>
</evidence>
<dbReference type="HOGENOM" id="CLU_2986110_0_0_11"/>
<evidence type="ECO:0000313" key="2">
    <source>
        <dbReference type="Proteomes" id="UP000013015"/>
    </source>
</evidence>
<keyword evidence="2" id="KW-1185">Reference proteome</keyword>
<dbReference type="RefSeq" id="WP_005962529.1">
    <property type="nucleotide sequence ID" value="NZ_CP040505.1"/>
</dbReference>
<proteinExistence type="predicted"/>
<accession>N6X3J1</accession>
<dbReference type="AlphaFoldDB" id="N6X3J1"/>
<dbReference type="Proteomes" id="UP000013015">
    <property type="component" value="Unassembled WGS sequence"/>
</dbReference>
<dbReference type="EMBL" id="AQHZ01000015">
    <property type="protein sequence ID" value="ENO18231.1"/>
    <property type="molecule type" value="Genomic_DNA"/>
</dbReference>
<protein>
    <submittedName>
        <fullName evidence="1">Uncharacterized protein</fullName>
    </submittedName>
</protein>
<dbReference type="PATRIC" id="fig|888050.3.peg.759"/>